<gene>
    <name evidence="2" type="ORF">H7A79_0870</name>
</gene>
<evidence type="ECO:0000259" key="1">
    <source>
        <dbReference type="Pfam" id="PF18819"/>
    </source>
</evidence>
<dbReference type="AlphaFoldDB" id="A0A7H1M9E9"/>
<name>A0A7H1M9E9_9NEIS</name>
<dbReference type="RefSeq" id="WP_246408076.1">
    <property type="nucleotide sequence ID" value="NZ_CP060414.2"/>
</dbReference>
<reference evidence="2" key="1">
    <citation type="submission" date="2024-06" db="EMBL/GenBank/DDBJ databases">
        <title>Complete Genome Sequence of mouse commensal type strain Neisseria musculi.</title>
        <authorList>
            <person name="Thapa E."/>
            <person name="Aluvathingal J."/>
            <person name="Nadendla S."/>
            <person name="Mehta A."/>
            <person name="Tettelin H."/>
            <person name="Weyand N.J."/>
        </authorList>
    </citation>
    <scope>NUCLEOTIDE SEQUENCE</scope>
    <source>
        <strain evidence="2">NW831</strain>
    </source>
</reference>
<dbReference type="EMBL" id="CP060414">
    <property type="protein sequence ID" value="QNT58264.1"/>
    <property type="molecule type" value="Genomic_DNA"/>
</dbReference>
<feature type="domain" description="Phage MuF C-terminal" evidence="1">
    <location>
        <begin position="175"/>
        <end position="272"/>
    </location>
</feature>
<dbReference type="Pfam" id="PF18819">
    <property type="entry name" value="MuF_C"/>
    <property type="match status" value="2"/>
</dbReference>
<evidence type="ECO:0000313" key="2">
    <source>
        <dbReference type="EMBL" id="QNT58264.1"/>
    </source>
</evidence>
<proteinExistence type="predicted"/>
<dbReference type="InterPro" id="IPR041131">
    <property type="entry name" value="MuF_C"/>
</dbReference>
<protein>
    <submittedName>
        <fullName evidence="2">Primase C terminal 2 domain protein</fullName>
    </submittedName>
</protein>
<feature type="domain" description="Phage MuF C-terminal" evidence="1">
    <location>
        <begin position="628"/>
        <end position="730"/>
    </location>
</feature>
<evidence type="ECO:0000313" key="3">
    <source>
        <dbReference type="Proteomes" id="UP000516412"/>
    </source>
</evidence>
<keyword evidence="3" id="KW-1185">Reference proteome</keyword>
<dbReference type="Proteomes" id="UP000516412">
    <property type="component" value="Chromosome"/>
</dbReference>
<dbReference type="KEGG" id="nmus:H7A79_0870"/>
<accession>A0A7H1M9E9</accession>
<sequence length="828" mass="92226">MRTVSGRETLPLPDHYQNREYKTENALGLAISKYWKAWDMWLMREAFTEAQANRDTVNARAFKRNYNKAANEKKGYAFSARGSVLSESDRETVTNYLFKDWPVHRDPFYEEMELEDGSGKFSRSESTRQKYEQRIDELFNGSKPNMRGVTVLDLSDMLDMLGYGNMPVNIVESKVSASRDNHPLMTAAVWKKIPDWIDNPAAVFESDTVKGRMVFIAPEKVSGRPVRIVLEAGKDALNAHILINAYDADSKMPWQRWVKDGLLKYADIGKAQSVLENSADKGALPSDRPNRSSTDAQAFRSRLNGLLQQSAGRKKILTEKNLQGYRKNNPDARFERSESRPSEISAERIAELESAVVAAVGKKNAALIDVVALDDISRPDNAEDLLNAQGWFDPKTGRITLIADNLPNADTAKFVAWHESAHRKIHVEGLAKWSALLRQADGNTAVKSLADAVMKQRRGYRDTAAANRMAAVEEAIAELYAAKQENNLEALERKYGISLPAAFKDGLGGYLARVAGRIKNILKDALGIGRDAFSDGQVFGLLRRIDAVKPSEKGVEPLAGDTRYSLNEDAQSDFARAVDAVVDGKVNAGFIKLGKTPAVLKMLGIPDGVVRISGGTIEKAIIGSLGRKNAYDKNRHSLRPEDMKKLPKQLNNPIAVFESTTKKDAFVVLTELVEHENGKDKPVIAALHISKGKRDVDLVDIASVYGRHDKQLENAFNNNLLYMNKEKGRQFLKTRPLQLHWDITSDADLSNHNIKTDSDLAQYESKFSRASDGQHNPNGRADMGKEERGWFNEMGELNVGLAAYNKLSEIIKTAAESVGLARHHWIFT</sequence>
<organism evidence="2 3">
    <name type="scientific">Neisseria musculi</name>
    <dbReference type="NCBI Taxonomy" id="1815583"/>
    <lineage>
        <taxon>Bacteria</taxon>
        <taxon>Pseudomonadati</taxon>
        <taxon>Pseudomonadota</taxon>
        <taxon>Betaproteobacteria</taxon>
        <taxon>Neisseriales</taxon>
        <taxon>Neisseriaceae</taxon>
        <taxon>Neisseria</taxon>
    </lineage>
</organism>